<evidence type="ECO:0000256" key="3">
    <source>
        <dbReference type="ARBA" id="ARBA00022962"/>
    </source>
</evidence>
<name>A0ABV9ABL3_9ACTN</name>
<comment type="function">
    <text evidence="4">Catalyzes amidations at positions B, D, E, and G on adenosylcobyrinic A,C-diamide. NH(2) groups are provided by glutamine, and one molecule of ATP is hydrogenolyzed for each amidation.</text>
</comment>
<reference evidence="9" key="1">
    <citation type="journal article" date="2019" name="Int. J. Syst. Evol. Microbiol.">
        <title>The Global Catalogue of Microorganisms (GCM) 10K type strain sequencing project: providing services to taxonomists for standard genome sequencing and annotation.</title>
        <authorList>
            <consortium name="The Broad Institute Genomics Platform"/>
            <consortium name="The Broad Institute Genome Sequencing Center for Infectious Disease"/>
            <person name="Wu L."/>
            <person name="Ma J."/>
        </authorList>
    </citation>
    <scope>NUCLEOTIDE SEQUENCE [LARGE SCALE GENOMIC DNA]</scope>
    <source>
        <strain evidence="9">CGMCC 4.7357</strain>
    </source>
</reference>
<dbReference type="PROSITE" id="PS51274">
    <property type="entry name" value="GATASE_COBBQ"/>
    <property type="match status" value="1"/>
</dbReference>
<feature type="compositionally biased region" description="Gly residues" evidence="5">
    <location>
        <begin position="9"/>
        <end position="23"/>
    </location>
</feature>
<dbReference type="SUPFAM" id="SSF52317">
    <property type="entry name" value="Class I glutamine amidotransferase-like"/>
    <property type="match status" value="1"/>
</dbReference>
<dbReference type="InterPro" id="IPR027417">
    <property type="entry name" value="P-loop_NTPase"/>
</dbReference>
<keyword evidence="2 4" id="KW-0169">Cobalamin biosynthesis</keyword>
<feature type="compositionally biased region" description="Basic and acidic residues" evidence="5">
    <location>
        <begin position="529"/>
        <end position="561"/>
    </location>
</feature>
<dbReference type="InterPro" id="IPR011698">
    <property type="entry name" value="GATase_3"/>
</dbReference>
<dbReference type="InterPro" id="IPR033949">
    <property type="entry name" value="CobQ_GATase1"/>
</dbReference>
<dbReference type="Pfam" id="PF01656">
    <property type="entry name" value="CbiA"/>
    <property type="match status" value="1"/>
</dbReference>
<dbReference type="NCBIfam" id="NF001989">
    <property type="entry name" value="PRK00784.1"/>
    <property type="match status" value="1"/>
</dbReference>
<dbReference type="PANTHER" id="PTHR21343:SF1">
    <property type="entry name" value="COBYRIC ACID SYNTHASE"/>
    <property type="match status" value="1"/>
</dbReference>
<feature type="region of interest" description="Disordered" evidence="5">
    <location>
        <begin position="518"/>
        <end position="561"/>
    </location>
</feature>
<proteinExistence type="inferred from homology"/>
<feature type="domain" description="CobQ/CobB/MinD/ParA nucleotide binding" evidence="6">
    <location>
        <begin position="23"/>
        <end position="254"/>
    </location>
</feature>
<evidence type="ECO:0000259" key="7">
    <source>
        <dbReference type="Pfam" id="PF07685"/>
    </source>
</evidence>
<evidence type="ECO:0000256" key="1">
    <source>
        <dbReference type="ARBA" id="ARBA00004953"/>
    </source>
</evidence>
<dbReference type="PANTHER" id="PTHR21343">
    <property type="entry name" value="DETHIOBIOTIN SYNTHETASE"/>
    <property type="match status" value="1"/>
</dbReference>
<dbReference type="RefSeq" id="WP_386451849.1">
    <property type="nucleotide sequence ID" value="NZ_JBHSFH010000015.1"/>
</dbReference>
<dbReference type="NCBIfam" id="TIGR00313">
    <property type="entry name" value="cobQ"/>
    <property type="match status" value="1"/>
</dbReference>
<feature type="active site" evidence="4">
    <location>
        <position position="450"/>
    </location>
</feature>
<dbReference type="CDD" id="cd05389">
    <property type="entry name" value="CobQ_N"/>
    <property type="match status" value="1"/>
</dbReference>
<comment type="caution">
    <text evidence="8">The sequence shown here is derived from an EMBL/GenBank/DDBJ whole genome shotgun (WGS) entry which is preliminary data.</text>
</comment>
<evidence type="ECO:0000256" key="2">
    <source>
        <dbReference type="ARBA" id="ARBA00022573"/>
    </source>
</evidence>
<dbReference type="InterPro" id="IPR002586">
    <property type="entry name" value="CobQ/CobB/MinD/ParA_Nub-bd_dom"/>
</dbReference>
<comment type="pathway">
    <text evidence="1 4">Cofactor biosynthesis; adenosylcobalamin biosynthesis.</text>
</comment>
<evidence type="ECO:0000313" key="8">
    <source>
        <dbReference type="EMBL" id="MFC4497260.1"/>
    </source>
</evidence>
<keyword evidence="9" id="KW-1185">Reference proteome</keyword>
<evidence type="ECO:0000256" key="5">
    <source>
        <dbReference type="SAM" id="MobiDB-lite"/>
    </source>
</evidence>
<dbReference type="Proteomes" id="UP001595997">
    <property type="component" value="Unassembled WGS sequence"/>
</dbReference>
<feature type="domain" description="CobB/CobQ-like glutamine amidotransferase" evidence="7">
    <location>
        <begin position="279"/>
        <end position="456"/>
    </location>
</feature>
<dbReference type="EMBL" id="JBHSFH010000015">
    <property type="protein sequence ID" value="MFC4497260.1"/>
    <property type="molecule type" value="Genomic_DNA"/>
</dbReference>
<dbReference type="InterPro" id="IPR004459">
    <property type="entry name" value="CobQ_synth"/>
</dbReference>
<dbReference type="InterPro" id="IPR029062">
    <property type="entry name" value="Class_I_gatase-like"/>
</dbReference>
<dbReference type="CDD" id="cd01750">
    <property type="entry name" value="GATase1_CobQ"/>
    <property type="match status" value="1"/>
</dbReference>
<organism evidence="8 9">
    <name type="scientific">Streptomyces ovatisporus</name>
    <dbReference type="NCBI Taxonomy" id="1128682"/>
    <lineage>
        <taxon>Bacteria</taxon>
        <taxon>Bacillati</taxon>
        <taxon>Actinomycetota</taxon>
        <taxon>Actinomycetes</taxon>
        <taxon>Kitasatosporales</taxon>
        <taxon>Streptomycetaceae</taxon>
        <taxon>Streptomyces</taxon>
    </lineage>
</organism>
<comment type="similarity">
    <text evidence="4">Belongs to the CobB/CobQ family. CobQ subfamily.</text>
</comment>
<protein>
    <recommendedName>
        <fullName evidence="4">Cobyric acid synthase</fullName>
    </recommendedName>
</protein>
<feature type="active site" description="Nucleophile" evidence="4">
    <location>
        <position position="358"/>
    </location>
</feature>
<keyword evidence="3 4" id="KW-0315">Glutamine amidotransferase</keyword>
<evidence type="ECO:0000259" key="6">
    <source>
        <dbReference type="Pfam" id="PF01656"/>
    </source>
</evidence>
<gene>
    <name evidence="4" type="primary">cobQ</name>
    <name evidence="8" type="ORF">ACFPA8_24315</name>
</gene>
<sequence length="561" mass="58949">MTGTERPRGGAGSGTGSRGGGLLVAGTTSDAGKSVVTAGICRWLARKGLKVAPFKAQNMSLNSYVTREGAEIGRAQAMQAAAARTEPTALMNPVLLKPGSDRSSQVVLLGRAVGELSARGYHSDRQERLLGTVTDCLEELRRTHDAVICEGAGSPAEINLRRTDIVNMGLARSARLPVVVVGDIDRGGVFASFFGTTALLAAEDQALLAGYLVNKFRGDVSLLEPGLEMLRGLTGRPVLGVLPWQHGLGIDEEDGLRISLRGTVRESAADGPHGTDVLRVAVVPLPLMSNFTDVDALAAEPGVVVRFTDRPEELADADLVVLPGTRGTVRALEWLHARGLANALRRRAAAQRPVLGICGGFQILGGRIEDEVESRAGTVDGLGLLPVRVRFAAGKTLARPSGSALGEHAEGYEIHHGVAEVLGGEAVFSDGRGEPLDGCRAGTVWGTHWHGSLESDGFRRAFLRRIADDAGRTGFVPAPGTSFAALREEQLDRLGDLVEEHADTNALLRLIESGPPAGLPFVAPGAPGDFHDAGDGQDSRDGRDGRDGRDSRDCRDAGANS</sequence>
<evidence type="ECO:0000256" key="4">
    <source>
        <dbReference type="HAMAP-Rule" id="MF_00028"/>
    </source>
</evidence>
<dbReference type="Gene3D" id="3.40.50.300">
    <property type="entry name" value="P-loop containing nucleotide triphosphate hydrolases"/>
    <property type="match status" value="1"/>
</dbReference>
<dbReference type="Gene3D" id="3.40.50.880">
    <property type="match status" value="1"/>
</dbReference>
<dbReference type="HAMAP" id="MF_00028">
    <property type="entry name" value="CobQ"/>
    <property type="match status" value="1"/>
</dbReference>
<dbReference type="SUPFAM" id="SSF52540">
    <property type="entry name" value="P-loop containing nucleoside triphosphate hydrolases"/>
    <property type="match status" value="1"/>
</dbReference>
<dbReference type="InterPro" id="IPR047045">
    <property type="entry name" value="CobQ_N"/>
</dbReference>
<dbReference type="Pfam" id="PF07685">
    <property type="entry name" value="GATase_3"/>
    <property type="match status" value="1"/>
</dbReference>
<feature type="region of interest" description="Disordered" evidence="5">
    <location>
        <begin position="1"/>
        <end position="24"/>
    </location>
</feature>
<evidence type="ECO:0000313" key="9">
    <source>
        <dbReference type="Proteomes" id="UP001595997"/>
    </source>
</evidence>
<accession>A0ABV9ABL3</accession>
<dbReference type="PROSITE" id="PS51273">
    <property type="entry name" value="GATASE_TYPE_1"/>
    <property type="match status" value="1"/>
</dbReference>